<gene>
    <name evidence="1" type="ORF">BGZ97_008040</name>
</gene>
<organism evidence="1 2">
    <name type="scientific">Linnemannia gamsii</name>
    <dbReference type="NCBI Taxonomy" id="64522"/>
    <lineage>
        <taxon>Eukaryota</taxon>
        <taxon>Fungi</taxon>
        <taxon>Fungi incertae sedis</taxon>
        <taxon>Mucoromycota</taxon>
        <taxon>Mortierellomycotina</taxon>
        <taxon>Mortierellomycetes</taxon>
        <taxon>Mortierellales</taxon>
        <taxon>Mortierellaceae</taxon>
        <taxon>Linnemannia</taxon>
    </lineage>
</organism>
<evidence type="ECO:0000313" key="1">
    <source>
        <dbReference type="EMBL" id="KAG0284864.1"/>
    </source>
</evidence>
<comment type="caution">
    <text evidence="1">The sequence shown here is derived from an EMBL/GenBank/DDBJ whole genome shotgun (WGS) entry which is preliminary data.</text>
</comment>
<dbReference type="EMBL" id="JAAAIN010003623">
    <property type="protein sequence ID" value="KAG0284864.1"/>
    <property type="molecule type" value="Genomic_DNA"/>
</dbReference>
<protein>
    <submittedName>
        <fullName evidence="1">Uncharacterized protein</fullName>
    </submittedName>
</protein>
<sequence length="177" mass="19651">MANEGTLNLDCIAADPKSEYLYGISSANTSPHTNYADSHILLVRSNLDPTNLAGMTWSVVSSSTSSELSYNYPTFTSVDCTVSEQGDFTAFVRSPHRVFSETAMVPMGVRYIRQSGTWSNIYGPAVYGWISDAFVHKSFYMDDNLIHMVTGEYADRMRIGILDTSTNSLQLISSNKW</sequence>
<accession>A0A9P6QMD3</accession>
<dbReference type="AlphaFoldDB" id="A0A9P6QMD3"/>
<name>A0A9P6QMD3_9FUNG</name>
<dbReference type="OrthoDB" id="2444659at2759"/>
<keyword evidence="2" id="KW-1185">Reference proteome</keyword>
<evidence type="ECO:0000313" key="2">
    <source>
        <dbReference type="Proteomes" id="UP000823405"/>
    </source>
</evidence>
<dbReference type="Proteomes" id="UP000823405">
    <property type="component" value="Unassembled WGS sequence"/>
</dbReference>
<reference evidence="1" key="1">
    <citation type="journal article" date="2020" name="Fungal Divers.">
        <title>Resolving the Mortierellaceae phylogeny through synthesis of multi-gene phylogenetics and phylogenomics.</title>
        <authorList>
            <person name="Vandepol N."/>
            <person name="Liber J."/>
            <person name="Desiro A."/>
            <person name="Na H."/>
            <person name="Kennedy M."/>
            <person name="Barry K."/>
            <person name="Grigoriev I.V."/>
            <person name="Miller A.N."/>
            <person name="O'Donnell K."/>
            <person name="Stajich J.E."/>
            <person name="Bonito G."/>
        </authorList>
    </citation>
    <scope>NUCLEOTIDE SEQUENCE</scope>
    <source>
        <strain evidence="1">NVP60</strain>
    </source>
</reference>
<proteinExistence type="predicted"/>
<feature type="non-terminal residue" evidence="1">
    <location>
        <position position="177"/>
    </location>
</feature>